<evidence type="ECO:0000313" key="5">
    <source>
        <dbReference type="Proteomes" id="UP001140949"/>
    </source>
</evidence>
<dbReference type="PROSITE" id="PS51375">
    <property type="entry name" value="PPR"/>
    <property type="match status" value="11"/>
</dbReference>
<dbReference type="PANTHER" id="PTHR47931">
    <property type="entry name" value="OS01G0228400 PROTEIN"/>
    <property type="match status" value="1"/>
</dbReference>
<keyword evidence="5" id="KW-1185">Reference proteome</keyword>
<evidence type="ECO:0000256" key="3">
    <source>
        <dbReference type="SAM" id="MobiDB-lite"/>
    </source>
</evidence>
<feature type="repeat" description="PPR" evidence="2">
    <location>
        <begin position="163"/>
        <end position="197"/>
    </location>
</feature>
<accession>A0AAX6G018</accession>
<evidence type="ECO:0000313" key="4">
    <source>
        <dbReference type="EMBL" id="KAJ6821960.1"/>
    </source>
</evidence>
<gene>
    <name evidence="4" type="ORF">M6B38_131285</name>
</gene>
<feature type="repeat" description="PPR" evidence="2">
    <location>
        <begin position="373"/>
        <end position="407"/>
    </location>
</feature>
<reference evidence="4" key="1">
    <citation type="journal article" date="2023" name="GigaByte">
        <title>Genome assembly of the bearded iris, Iris pallida Lam.</title>
        <authorList>
            <person name="Bruccoleri R.E."/>
            <person name="Oakeley E.J."/>
            <person name="Faust A.M.E."/>
            <person name="Altorfer M."/>
            <person name="Dessus-Babus S."/>
            <person name="Burckhardt D."/>
            <person name="Oertli M."/>
            <person name="Naumann U."/>
            <person name="Petersen F."/>
            <person name="Wong J."/>
        </authorList>
    </citation>
    <scope>NUCLEOTIDE SEQUENCE</scope>
    <source>
        <strain evidence="4">GSM-AAB239-AS_SAM_17_03QT</strain>
    </source>
</reference>
<dbReference type="Proteomes" id="UP001140949">
    <property type="component" value="Unassembled WGS sequence"/>
</dbReference>
<feature type="repeat" description="PPR" evidence="2">
    <location>
        <begin position="338"/>
        <end position="372"/>
    </location>
</feature>
<dbReference type="Gene3D" id="1.25.40.10">
    <property type="entry name" value="Tetratricopeptide repeat domain"/>
    <property type="match status" value="4"/>
</dbReference>
<reference evidence="4" key="2">
    <citation type="submission" date="2023-04" db="EMBL/GenBank/DDBJ databases">
        <authorList>
            <person name="Bruccoleri R.E."/>
            <person name="Oakeley E.J."/>
            <person name="Faust A.-M."/>
            <person name="Dessus-Babus S."/>
            <person name="Altorfer M."/>
            <person name="Burckhardt D."/>
            <person name="Oertli M."/>
            <person name="Naumann U."/>
            <person name="Petersen F."/>
            <person name="Wong J."/>
        </authorList>
    </citation>
    <scope>NUCLEOTIDE SEQUENCE</scope>
    <source>
        <strain evidence="4">GSM-AAB239-AS_SAM_17_03QT</strain>
        <tissue evidence="4">Leaf</tissue>
    </source>
</reference>
<keyword evidence="1" id="KW-0677">Repeat</keyword>
<feature type="repeat" description="PPR" evidence="2">
    <location>
        <begin position="234"/>
        <end position="268"/>
    </location>
</feature>
<evidence type="ECO:0000256" key="1">
    <source>
        <dbReference type="ARBA" id="ARBA00022737"/>
    </source>
</evidence>
<dbReference type="Pfam" id="PF13041">
    <property type="entry name" value="PPR_2"/>
    <property type="match status" value="5"/>
</dbReference>
<feature type="repeat" description="PPR" evidence="2">
    <location>
        <begin position="269"/>
        <end position="299"/>
    </location>
</feature>
<feature type="region of interest" description="Disordered" evidence="3">
    <location>
        <begin position="553"/>
        <end position="583"/>
    </location>
</feature>
<feature type="repeat" description="PPR" evidence="2">
    <location>
        <begin position="443"/>
        <end position="477"/>
    </location>
</feature>
<dbReference type="NCBIfam" id="TIGR00756">
    <property type="entry name" value="PPR"/>
    <property type="match status" value="6"/>
</dbReference>
<dbReference type="AlphaFoldDB" id="A0AAX6G018"/>
<sequence length="704" mass="77522">MPEDKTHPQSGGVGTRKLASPSPHQLKRSKSLKKHDTEGAMGERNMQQKDSFEGLPPKEENKVDETVQQMSNSSHFQTRRTCRICSNGPSCQIVNARTKRMGTLISRRKPQAAQSIFDGLVEEGHKPSLVTYTSMLTALTNQKKFDSVRSVRSQVEGDGLKPDSIYFNALINAFSEAGDIDEAMKAFQEMKESGCRPTTSTFNTLVKGYGIAGRPEESQRLVDTMPGEGGVRPNQRTYNVLINAWCDQKRLSEAWNVVYKMCSSGIRPDIVTYNTIAGAYADAGETKRAEDLVLEMEHEVRPNARTLAVVVRGYCREGKLEDALRFLHMMRGRGVLPNVIVFNTLIKGFLDVEDMAGVNEVLALMEGEGVKPDVVTYSHLLNAWSAMGLMTRCMEIFDRMVEDGIKPDAQVFSILAKGYVRAREPDKAEALLSIMEASSLPPNVVTFTTIISGYCSTADMESATRVYDRMREVGVSPNAKTFDTLIWGFGEVRQPWKAEEMLRTMEGAGVPPTENSLQLVAGAWKAVGLLDEASRILGTLEDQQETLPDAAVVNGSRVGTPCPSASERSSPTSRPFPEPGSNLVEDQYLSSRIPIKTHSSKPTLSKANGNIVVLHDAAAPAPPDRLRLATRSSVSLLGGGANRCTVRPPFVCWKQCRMQQHGVCSQIVSSFKEATWYGGIQVLVDISRPPLKKQQKLEITTRVN</sequence>
<proteinExistence type="predicted"/>
<protein>
    <submittedName>
        <fullName evidence="4">Pentatricopeptide repeat-containing protein</fullName>
    </submittedName>
</protein>
<feature type="repeat" description="PPR" evidence="2">
    <location>
        <begin position="478"/>
        <end position="512"/>
    </location>
</feature>
<feature type="repeat" description="PPR" evidence="2">
    <location>
        <begin position="128"/>
        <end position="162"/>
    </location>
</feature>
<organism evidence="4 5">
    <name type="scientific">Iris pallida</name>
    <name type="common">Sweet iris</name>
    <dbReference type="NCBI Taxonomy" id="29817"/>
    <lineage>
        <taxon>Eukaryota</taxon>
        <taxon>Viridiplantae</taxon>
        <taxon>Streptophyta</taxon>
        <taxon>Embryophyta</taxon>
        <taxon>Tracheophyta</taxon>
        <taxon>Spermatophyta</taxon>
        <taxon>Magnoliopsida</taxon>
        <taxon>Liliopsida</taxon>
        <taxon>Asparagales</taxon>
        <taxon>Iridaceae</taxon>
        <taxon>Iridoideae</taxon>
        <taxon>Irideae</taxon>
        <taxon>Iris</taxon>
    </lineage>
</organism>
<feature type="repeat" description="PPR" evidence="2">
    <location>
        <begin position="408"/>
        <end position="442"/>
    </location>
</feature>
<dbReference type="InterPro" id="IPR011990">
    <property type="entry name" value="TPR-like_helical_dom_sf"/>
</dbReference>
<dbReference type="PANTHER" id="PTHR47931:SF2">
    <property type="entry name" value="OS01G0228400 PROTEIN"/>
    <property type="match status" value="1"/>
</dbReference>
<feature type="repeat" description="PPR" evidence="2">
    <location>
        <begin position="198"/>
        <end position="232"/>
    </location>
</feature>
<comment type="caution">
    <text evidence="4">The sequence shown here is derived from an EMBL/GenBank/DDBJ whole genome shotgun (WGS) entry which is preliminary data.</text>
</comment>
<feature type="compositionally biased region" description="Basic and acidic residues" evidence="3">
    <location>
        <begin position="46"/>
        <end position="58"/>
    </location>
</feature>
<dbReference type="InterPro" id="IPR002885">
    <property type="entry name" value="PPR_rpt"/>
</dbReference>
<name>A0AAX6G018_IRIPA</name>
<feature type="region of interest" description="Disordered" evidence="3">
    <location>
        <begin position="1"/>
        <end position="58"/>
    </location>
</feature>
<feature type="repeat" description="PPR" evidence="2">
    <location>
        <begin position="303"/>
        <end position="337"/>
    </location>
</feature>
<evidence type="ECO:0000256" key="2">
    <source>
        <dbReference type="PROSITE-ProRule" id="PRU00708"/>
    </source>
</evidence>
<dbReference type="EMBL" id="JANAVB010024800">
    <property type="protein sequence ID" value="KAJ6821960.1"/>
    <property type="molecule type" value="Genomic_DNA"/>
</dbReference>